<feature type="domain" description="RecQ mediated genome instability protein 1 OB-fold" evidence="3">
    <location>
        <begin position="81"/>
        <end position="217"/>
    </location>
</feature>
<reference evidence="5" key="1">
    <citation type="submission" date="2023-08" db="EMBL/GenBank/DDBJ databases">
        <title>Black Yeasts Isolated from many extreme environments.</title>
        <authorList>
            <person name="Coleine C."/>
            <person name="Stajich J.E."/>
            <person name="Selbmann L."/>
        </authorList>
    </citation>
    <scope>NUCLEOTIDE SEQUENCE</scope>
    <source>
        <strain evidence="5">CCFEE 5401</strain>
    </source>
</reference>
<dbReference type="GO" id="GO:0031422">
    <property type="term" value="C:RecQ family helicase-topoisomerase III complex"/>
    <property type="evidence" value="ECO:0007669"/>
    <property type="project" value="TreeGrafter"/>
</dbReference>
<evidence type="ECO:0000259" key="4">
    <source>
        <dbReference type="Pfam" id="PF21000"/>
    </source>
</evidence>
<dbReference type="Pfam" id="PF21000">
    <property type="entry name" value="RMI1_N_N"/>
    <property type="match status" value="1"/>
</dbReference>
<dbReference type="SMART" id="SM01161">
    <property type="entry name" value="DUF1767"/>
    <property type="match status" value="1"/>
</dbReference>
<dbReference type="Proteomes" id="UP001310890">
    <property type="component" value="Unassembled WGS sequence"/>
</dbReference>
<accession>A0AAN7YQB7</accession>
<evidence type="ECO:0000256" key="2">
    <source>
        <dbReference type="ARBA" id="ARBA00018987"/>
    </source>
</evidence>
<evidence type="ECO:0000313" key="6">
    <source>
        <dbReference type="Proteomes" id="UP001310890"/>
    </source>
</evidence>
<gene>
    <name evidence="5" type="ORF">LTR62_002315</name>
</gene>
<dbReference type="Pfam" id="PF08585">
    <property type="entry name" value="RMI1_N_C"/>
    <property type="match status" value="1"/>
</dbReference>
<dbReference type="InterPro" id="IPR042470">
    <property type="entry name" value="RMI1_N_C_sf"/>
</dbReference>
<sequence length="227" mass="24810">MATSSPDEVSAPIQVYLTSKGTPPSPDWLQSFLPTIKLNTPIIALQKTALFRILATDLTTSLDKSSLVLLPATATTPAFKEQTIRGPLTVQVLDIEDIGHSRWSQVESIEAQERGETTKGREVIRVVPDEEADAAINTTQPASPGPHKLLLQDAAGTKIYAMELSSINGLNMQMTIGTKIVLRDVLVARGMLLLEGRTVQMLGGKVEVWEKKWREERKGRLTQGARG</sequence>
<comment type="similarity">
    <text evidence="1">Belongs to the RMI1 family.</text>
</comment>
<dbReference type="InterPro" id="IPR013894">
    <property type="entry name" value="RMI1_OB"/>
</dbReference>
<dbReference type="PANTHER" id="PTHR14790">
    <property type="entry name" value="RECQ-MEDIATED GENOME INSTABILITY PROTEIN 1 RMI1"/>
    <property type="match status" value="1"/>
</dbReference>
<dbReference type="GO" id="GO:0000712">
    <property type="term" value="P:resolution of meiotic recombination intermediates"/>
    <property type="evidence" value="ECO:0007669"/>
    <property type="project" value="TreeGrafter"/>
</dbReference>
<organism evidence="5 6">
    <name type="scientific">Meristemomyces frigidus</name>
    <dbReference type="NCBI Taxonomy" id="1508187"/>
    <lineage>
        <taxon>Eukaryota</taxon>
        <taxon>Fungi</taxon>
        <taxon>Dikarya</taxon>
        <taxon>Ascomycota</taxon>
        <taxon>Pezizomycotina</taxon>
        <taxon>Dothideomycetes</taxon>
        <taxon>Dothideomycetidae</taxon>
        <taxon>Mycosphaerellales</taxon>
        <taxon>Teratosphaeriaceae</taxon>
        <taxon>Meristemomyces</taxon>
    </lineage>
</organism>
<dbReference type="PANTHER" id="PTHR14790:SF15">
    <property type="entry name" value="RECQ-MEDIATED GENOME INSTABILITY PROTEIN 1"/>
    <property type="match status" value="1"/>
</dbReference>
<dbReference type="GO" id="GO:0016604">
    <property type="term" value="C:nuclear body"/>
    <property type="evidence" value="ECO:0007669"/>
    <property type="project" value="TreeGrafter"/>
</dbReference>
<evidence type="ECO:0000313" key="5">
    <source>
        <dbReference type="EMBL" id="KAK5114741.1"/>
    </source>
</evidence>
<feature type="domain" description="RMI1 N-terminal" evidence="4">
    <location>
        <begin position="19"/>
        <end position="61"/>
    </location>
</feature>
<proteinExistence type="inferred from homology"/>
<dbReference type="Gene3D" id="2.40.50.770">
    <property type="entry name" value="RecQ-mediated genome instability protein Rmi1, C-terminal domain"/>
    <property type="match status" value="1"/>
</dbReference>
<evidence type="ECO:0000256" key="1">
    <source>
        <dbReference type="ARBA" id="ARBA00006395"/>
    </source>
</evidence>
<dbReference type="InterPro" id="IPR049363">
    <property type="entry name" value="RMI1_N"/>
</dbReference>
<dbReference type="AlphaFoldDB" id="A0AAN7YQB7"/>
<name>A0AAN7YQB7_9PEZI</name>
<comment type="caution">
    <text evidence="5">The sequence shown here is derived from an EMBL/GenBank/DDBJ whole genome shotgun (WGS) entry which is preliminary data.</text>
</comment>
<protein>
    <recommendedName>
        <fullName evidence="2">RecQ-mediated genome instability protein 1</fullName>
    </recommendedName>
</protein>
<evidence type="ECO:0000259" key="3">
    <source>
        <dbReference type="Pfam" id="PF08585"/>
    </source>
</evidence>
<dbReference type="EMBL" id="JAVRRL010000016">
    <property type="protein sequence ID" value="KAK5114741.1"/>
    <property type="molecule type" value="Genomic_DNA"/>
</dbReference>
<dbReference type="GO" id="GO:0000724">
    <property type="term" value="P:double-strand break repair via homologous recombination"/>
    <property type="evidence" value="ECO:0007669"/>
    <property type="project" value="TreeGrafter"/>
</dbReference>